<evidence type="ECO:0008006" key="3">
    <source>
        <dbReference type="Google" id="ProtNLM"/>
    </source>
</evidence>
<dbReference type="EMBL" id="BMRP01000073">
    <property type="protein sequence ID" value="GGV01816.1"/>
    <property type="molecule type" value="Genomic_DNA"/>
</dbReference>
<dbReference type="InterPro" id="IPR058118">
    <property type="entry name" value="Tpg"/>
</dbReference>
<comment type="caution">
    <text evidence="1">The sequence shown here is derived from an EMBL/GenBank/DDBJ whole genome shotgun (WGS) entry which is preliminary data.</text>
</comment>
<protein>
    <recommendedName>
        <fullName evidence="3">Transcriptional regulator</fullName>
    </recommendedName>
</protein>
<proteinExistence type="predicted"/>
<evidence type="ECO:0000313" key="2">
    <source>
        <dbReference type="Proteomes" id="UP000654471"/>
    </source>
</evidence>
<organism evidence="1 2">
    <name type="scientific">Streptomyces albospinus</name>
    <dbReference type="NCBI Taxonomy" id="285515"/>
    <lineage>
        <taxon>Bacteria</taxon>
        <taxon>Bacillati</taxon>
        <taxon>Actinomycetota</taxon>
        <taxon>Actinomycetes</taxon>
        <taxon>Kitasatosporales</taxon>
        <taxon>Streptomycetaceae</taxon>
        <taxon>Streptomyces</taxon>
    </lineage>
</organism>
<sequence length="192" mass="22051">MAITLYANTVEEALDRADSRHWTRPAPRSTRARLHFLARQRDGGLPALAAYLGTGENTLNQLLTGHRLPPEDSLHQVLEREVIRLWQPRIRRRAHHTILDNGGMMTVSFRAWFGFTSAAGSTDDPRLRFLTLSLRDPYPKHLFAARHRQAPEDELNRILSEALAACYFQRNGVPAALEEVTLKEIDYLEFYY</sequence>
<dbReference type="Proteomes" id="UP000654471">
    <property type="component" value="Unassembled WGS sequence"/>
</dbReference>
<reference evidence="2" key="1">
    <citation type="journal article" date="2019" name="Int. J. Syst. Evol. Microbiol.">
        <title>The Global Catalogue of Microorganisms (GCM) 10K type strain sequencing project: providing services to taxonomists for standard genome sequencing and annotation.</title>
        <authorList>
            <consortium name="The Broad Institute Genomics Platform"/>
            <consortium name="The Broad Institute Genome Sequencing Center for Infectious Disease"/>
            <person name="Wu L."/>
            <person name="Ma J."/>
        </authorList>
    </citation>
    <scope>NUCLEOTIDE SEQUENCE [LARGE SCALE GENOMIC DNA]</scope>
    <source>
        <strain evidence="2">JCM 3399</strain>
    </source>
</reference>
<name>A0ABQ2VNB8_9ACTN</name>
<evidence type="ECO:0000313" key="1">
    <source>
        <dbReference type="EMBL" id="GGV01816.1"/>
    </source>
</evidence>
<gene>
    <name evidence="1" type="ORF">GCM10010211_81410</name>
</gene>
<keyword evidence="2" id="KW-1185">Reference proteome</keyword>
<dbReference type="RefSeq" id="WP_189308433.1">
    <property type="nucleotide sequence ID" value="NZ_BMRP01000073.1"/>
</dbReference>
<accession>A0ABQ2VNB8</accession>
<dbReference type="NCBIfam" id="NF047541">
    <property type="entry name" value="telomere_Tpg"/>
    <property type="match status" value="1"/>
</dbReference>